<evidence type="ECO:0000313" key="6">
    <source>
        <dbReference type="Proteomes" id="UP000178372"/>
    </source>
</evidence>
<dbReference type="PANTHER" id="PTHR43432:SF3">
    <property type="entry name" value="SLR0285 PROTEIN"/>
    <property type="match status" value="1"/>
</dbReference>
<keyword evidence="2" id="KW-0408">Iron</keyword>
<accession>A0A1F7GCW6</accession>
<dbReference type="GO" id="GO:0003824">
    <property type="term" value="F:catalytic activity"/>
    <property type="evidence" value="ECO:0007669"/>
    <property type="project" value="InterPro"/>
</dbReference>
<evidence type="ECO:0000256" key="2">
    <source>
        <dbReference type="ARBA" id="ARBA00023004"/>
    </source>
</evidence>
<dbReference type="SFLD" id="SFLDG01084">
    <property type="entry name" value="Uncharacterised_Radical_SAM_Su"/>
    <property type="match status" value="1"/>
</dbReference>
<comment type="caution">
    <text evidence="5">The sequence shown here is derived from an EMBL/GenBank/DDBJ whole genome shotgun (WGS) entry which is preliminary data.</text>
</comment>
<dbReference type="InterPro" id="IPR040086">
    <property type="entry name" value="MJ0683-like"/>
</dbReference>
<dbReference type="EMBL" id="MFZF01000010">
    <property type="protein sequence ID" value="OGK16821.1"/>
    <property type="molecule type" value="Genomic_DNA"/>
</dbReference>
<dbReference type="Pfam" id="PF04055">
    <property type="entry name" value="Radical_SAM"/>
    <property type="match status" value="1"/>
</dbReference>
<organism evidence="5 6">
    <name type="scientific">Candidatus Roizmanbacteria bacterium RIFCSPHIGHO2_01_FULL_39_12b</name>
    <dbReference type="NCBI Taxonomy" id="1802030"/>
    <lineage>
        <taxon>Bacteria</taxon>
        <taxon>Candidatus Roizmaniibacteriota</taxon>
    </lineage>
</organism>
<protein>
    <recommendedName>
        <fullName evidence="4">Radical SAM core domain-containing protein</fullName>
    </recommendedName>
</protein>
<keyword evidence="1" id="KW-0479">Metal-binding</keyword>
<dbReference type="InterPro" id="IPR058240">
    <property type="entry name" value="rSAM_sf"/>
</dbReference>
<dbReference type="SFLD" id="SFLDS00029">
    <property type="entry name" value="Radical_SAM"/>
    <property type="match status" value="1"/>
</dbReference>
<dbReference type="GO" id="GO:0046872">
    <property type="term" value="F:metal ion binding"/>
    <property type="evidence" value="ECO:0007669"/>
    <property type="project" value="UniProtKB-KW"/>
</dbReference>
<dbReference type="InterPro" id="IPR007197">
    <property type="entry name" value="rSAM"/>
</dbReference>
<dbReference type="SUPFAM" id="SSF102114">
    <property type="entry name" value="Radical SAM enzymes"/>
    <property type="match status" value="1"/>
</dbReference>
<reference evidence="5 6" key="1">
    <citation type="journal article" date="2016" name="Nat. Commun.">
        <title>Thousands of microbial genomes shed light on interconnected biogeochemical processes in an aquifer system.</title>
        <authorList>
            <person name="Anantharaman K."/>
            <person name="Brown C.T."/>
            <person name="Hug L.A."/>
            <person name="Sharon I."/>
            <person name="Castelle C.J."/>
            <person name="Probst A.J."/>
            <person name="Thomas B.C."/>
            <person name="Singh A."/>
            <person name="Wilkins M.J."/>
            <person name="Karaoz U."/>
            <person name="Brodie E.L."/>
            <person name="Williams K.H."/>
            <person name="Hubbard S.S."/>
            <person name="Banfield J.F."/>
        </authorList>
    </citation>
    <scope>NUCLEOTIDE SEQUENCE [LARGE SCALE GENOMIC DNA]</scope>
</reference>
<dbReference type="Gene3D" id="3.80.30.30">
    <property type="match status" value="1"/>
</dbReference>
<sequence>MMFDVKEIQAKTILVKCGIPGIDYVINPYIGCRFGCKYCYASFMGRFVDKKNADWGTYVYIKINAPELLRKEMLKLKDKGRGREIFLSSVTDPYQGMEVKYELTRQCLQVIVDYGFEGVVSILTKSDLVLRDIDVLNKLKHVIVGLTITSTNDSISRYFETFAPPASRRLEALKRLNKQGIKTYAFIGPLLPHFVANRKGLDKLMKQISGAGTKEIFVEHLNLSTYIRRRLIDEMKGENKKIVELFYSSQSKDYRDEIEKQVGDLIKKYDMHLLHDMVIYHKEFQKQKKLGKNIDKLVS</sequence>
<name>A0A1F7GCW6_9BACT</name>
<dbReference type="GO" id="GO:0051536">
    <property type="term" value="F:iron-sulfur cluster binding"/>
    <property type="evidence" value="ECO:0007669"/>
    <property type="project" value="UniProtKB-KW"/>
</dbReference>
<evidence type="ECO:0000259" key="4">
    <source>
        <dbReference type="Pfam" id="PF04055"/>
    </source>
</evidence>
<feature type="domain" description="Radical SAM core" evidence="4">
    <location>
        <begin position="26"/>
        <end position="187"/>
    </location>
</feature>
<evidence type="ECO:0000256" key="3">
    <source>
        <dbReference type="ARBA" id="ARBA00023014"/>
    </source>
</evidence>
<evidence type="ECO:0000256" key="1">
    <source>
        <dbReference type="ARBA" id="ARBA00022723"/>
    </source>
</evidence>
<keyword evidence="3" id="KW-0411">Iron-sulfur</keyword>
<evidence type="ECO:0000313" key="5">
    <source>
        <dbReference type="EMBL" id="OGK16821.1"/>
    </source>
</evidence>
<dbReference type="Proteomes" id="UP000178372">
    <property type="component" value="Unassembled WGS sequence"/>
</dbReference>
<dbReference type="PANTHER" id="PTHR43432">
    <property type="entry name" value="SLR0285 PROTEIN"/>
    <property type="match status" value="1"/>
</dbReference>
<dbReference type="CDD" id="cd01335">
    <property type="entry name" value="Radical_SAM"/>
    <property type="match status" value="1"/>
</dbReference>
<gene>
    <name evidence="5" type="ORF">A2690_03525</name>
</gene>
<proteinExistence type="predicted"/>
<dbReference type="AlphaFoldDB" id="A0A1F7GCW6"/>